<name>A0A1M7JZ10_9BACI</name>
<feature type="transmembrane region" description="Helical" evidence="1">
    <location>
        <begin position="102"/>
        <end position="122"/>
    </location>
</feature>
<organism evidence="2 3">
    <name type="scientific">Gracilibacillus kekensis</name>
    <dbReference type="NCBI Taxonomy" id="1027249"/>
    <lineage>
        <taxon>Bacteria</taxon>
        <taxon>Bacillati</taxon>
        <taxon>Bacillota</taxon>
        <taxon>Bacilli</taxon>
        <taxon>Bacillales</taxon>
        <taxon>Bacillaceae</taxon>
        <taxon>Gracilibacillus</taxon>
    </lineage>
</organism>
<proteinExistence type="predicted"/>
<dbReference type="EMBL" id="FRCZ01000001">
    <property type="protein sequence ID" value="SHM58269.1"/>
    <property type="molecule type" value="Genomic_DNA"/>
</dbReference>
<dbReference type="OrthoDB" id="2182676at2"/>
<dbReference type="STRING" id="1027249.SAMN05216179_0519"/>
<dbReference type="Proteomes" id="UP000184184">
    <property type="component" value="Unassembled WGS sequence"/>
</dbReference>
<dbReference type="AlphaFoldDB" id="A0A1M7JZ10"/>
<dbReference type="InterPro" id="IPR006938">
    <property type="entry name" value="DUF624"/>
</dbReference>
<reference evidence="2 3" key="1">
    <citation type="submission" date="2016-11" db="EMBL/GenBank/DDBJ databases">
        <authorList>
            <person name="Jaros S."/>
            <person name="Januszkiewicz K."/>
            <person name="Wedrychowicz H."/>
        </authorList>
    </citation>
    <scope>NUCLEOTIDE SEQUENCE [LARGE SCALE GENOMIC DNA]</scope>
    <source>
        <strain evidence="2 3">CGMCC 1.10681</strain>
    </source>
</reference>
<keyword evidence="1" id="KW-0472">Membrane</keyword>
<feature type="transmembrane region" description="Helical" evidence="1">
    <location>
        <begin position="170"/>
        <end position="192"/>
    </location>
</feature>
<evidence type="ECO:0000313" key="2">
    <source>
        <dbReference type="EMBL" id="SHM58269.1"/>
    </source>
</evidence>
<feature type="transmembrane region" description="Helical" evidence="1">
    <location>
        <begin position="74"/>
        <end position="96"/>
    </location>
</feature>
<keyword evidence="1" id="KW-1133">Transmembrane helix</keyword>
<protein>
    <submittedName>
        <fullName evidence="2">Uncharacterized membrane protein YesL</fullName>
    </submittedName>
</protein>
<evidence type="ECO:0000256" key="1">
    <source>
        <dbReference type="SAM" id="Phobius"/>
    </source>
</evidence>
<keyword evidence="3" id="KW-1185">Reference proteome</keyword>
<accession>A0A1M7JZ10</accession>
<feature type="transmembrane region" description="Helical" evidence="1">
    <location>
        <begin position="143"/>
        <end position="164"/>
    </location>
</feature>
<dbReference type="Pfam" id="PF04854">
    <property type="entry name" value="DUF624"/>
    <property type="match status" value="1"/>
</dbReference>
<feature type="transmembrane region" description="Helical" evidence="1">
    <location>
        <begin position="20"/>
        <end position="45"/>
    </location>
</feature>
<keyword evidence="1" id="KW-0812">Transmembrane</keyword>
<gene>
    <name evidence="2" type="ORF">SAMN05216179_0519</name>
</gene>
<evidence type="ECO:0000313" key="3">
    <source>
        <dbReference type="Proteomes" id="UP000184184"/>
    </source>
</evidence>
<dbReference type="RefSeq" id="WP_073199349.1">
    <property type="nucleotide sequence ID" value="NZ_FRCZ01000001.1"/>
</dbReference>
<sequence length="198" mass="22350">MSKTYVFADWILEMLKLHAFWMLYTLKGGIILGIFPSTAAAYGVIRTWKMEGNVISVGNHFKKFHKENFKASNILGWLLTVSTAAAVLNFSMIPHFNEITRLIMYTVVICVAVIVVIEWLYLFPILVHYSLSIANYFVVNMRVGLTSFSAIIMQFLIIGIYGLLIYIAPALFLVFGIIPIAFVQIAISNNVLNKMQVS</sequence>